<dbReference type="OrthoDB" id="429813at2759"/>
<dbReference type="STRING" id="1399860.A0A2C5Y268"/>
<dbReference type="Proteomes" id="UP000226192">
    <property type="component" value="Unassembled WGS sequence"/>
</dbReference>
<reference evidence="1 2" key="1">
    <citation type="submission" date="2017-06" db="EMBL/GenBank/DDBJ databases">
        <title>Ant-infecting Ophiocordyceps genomes reveal a high diversity of potential behavioral manipulation genes and a possible major role for enterotoxins.</title>
        <authorList>
            <person name="De Bekker C."/>
            <person name="Evans H.C."/>
            <person name="Brachmann A."/>
            <person name="Hughes D.P."/>
        </authorList>
    </citation>
    <scope>NUCLEOTIDE SEQUENCE [LARGE SCALE GENOMIC DNA]</scope>
    <source>
        <strain evidence="1 2">Map64</strain>
    </source>
</reference>
<dbReference type="PANTHER" id="PTHR37285">
    <property type="entry name" value="SPORE WALL MATURATION PROTEIN DIT1"/>
    <property type="match status" value="1"/>
</dbReference>
<evidence type="ECO:0000313" key="2">
    <source>
        <dbReference type="Proteomes" id="UP000226192"/>
    </source>
</evidence>
<keyword evidence="2" id="KW-1185">Reference proteome</keyword>
<dbReference type="EMBL" id="NJET01000121">
    <property type="protein sequence ID" value="PHH60971.1"/>
    <property type="molecule type" value="Genomic_DNA"/>
</dbReference>
<gene>
    <name evidence="1" type="ORF">CDD81_986</name>
</gene>
<dbReference type="Pfam" id="PF05141">
    <property type="entry name" value="DIT1_PvcA"/>
    <property type="match status" value="1"/>
</dbReference>
<proteinExistence type="predicted"/>
<accession>A0A2C5Y268</accession>
<comment type="caution">
    <text evidence="1">The sequence shown here is derived from an EMBL/GenBank/DDBJ whole genome shotgun (WGS) entry which is preliminary data.</text>
</comment>
<evidence type="ECO:0008006" key="3">
    <source>
        <dbReference type="Google" id="ProtNLM"/>
    </source>
</evidence>
<sequence length="287" mass="31775">MPSALDTSPMEPLAGKPCHPAAHLALLSSSLPSKVDSDALHTASAILRVIDRYRLKKAPDAPAKADEGALKFLAVIYSHVRAGDEVPMCLPAFPFKSPNTSLKVLGRLPDKAEELALAHLNGLCEAIADVYPPGAKLTIISDGLVYNDLLGVPDYCVWQYGETLRSLAAAKGYTRIDFSRLQNLVPIELPDKLDEMTYVANACNFRRALLNTFGRPDWDWKTVSQNEDVCLTYRGYIKFLETDLLDVYPIRDDRTKSKYKRGIEYIAKQMLARGDVSFAFPAASSFF</sequence>
<protein>
    <recommendedName>
        <fullName evidence="3">Pyoverdine/dityrosine biosynthesis protein</fullName>
    </recommendedName>
</protein>
<name>A0A2C5Y268_9HYPO</name>
<evidence type="ECO:0000313" key="1">
    <source>
        <dbReference type="EMBL" id="PHH60971.1"/>
    </source>
</evidence>
<organism evidence="1 2">
    <name type="scientific">Ophiocordyceps australis</name>
    <dbReference type="NCBI Taxonomy" id="1399860"/>
    <lineage>
        <taxon>Eukaryota</taxon>
        <taxon>Fungi</taxon>
        <taxon>Dikarya</taxon>
        <taxon>Ascomycota</taxon>
        <taxon>Pezizomycotina</taxon>
        <taxon>Sordariomycetes</taxon>
        <taxon>Hypocreomycetidae</taxon>
        <taxon>Hypocreales</taxon>
        <taxon>Ophiocordycipitaceae</taxon>
        <taxon>Ophiocordyceps</taxon>
    </lineage>
</organism>
<dbReference type="InterPro" id="IPR007817">
    <property type="entry name" value="Isocyanide_synthase_DIT1"/>
</dbReference>
<dbReference type="PANTHER" id="PTHR37285:SF5">
    <property type="entry name" value="SPORE WALL MATURATION PROTEIN DIT1"/>
    <property type="match status" value="1"/>
</dbReference>
<dbReference type="AlphaFoldDB" id="A0A2C5Y268"/>